<gene>
    <name evidence="1" type="ORF">NTJ_15081</name>
</gene>
<organism evidence="1 2">
    <name type="scientific">Nesidiocoris tenuis</name>
    <dbReference type="NCBI Taxonomy" id="355587"/>
    <lineage>
        <taxon>Eukaryota</taxon>
        <taxon>Metazoa</taxon>
        <taxon>Ecdysozoa</taxon>
        <taxon>Arthropoda</taxon>
        <taxon>Hexapoda</taxon>
        <taxon>Insecta</taxon>
        <taxon>Pterygota</taxon>
        <taxon>Neoptera</taxon>
        <taxon>Paraneoptera</taxon>
        <taxon>Hemiptera</taxon>
        <taxon>Heteroptera</taxon>
        <taxon>Panheteroptera</taxon>
        <taxon>Cimicomorpha</taxon>
        <taxon>Miridae</taxon>
        <taxon>Dicyphina</taxon>
        <taxon>Nesidiocoris</taxon>
    </lineage>
</organism>
<dbReference type="EMBL" id="AP028922">
    <property type="protein sequence ID" value="BET02263.1"/>
    <property type="molecule type" value="Genomic_DNA"/>
</dbReference>
<protein>
    <submittedName>
        <fullName evidence="1">Uncharacterized protein</fullName>
    </submittedName>
</protein>
<name>A0ABN7BH40_9HEMI</name>
<proteinExistence type="predicted"/>
<dbReference type="Proteomes" id="UP001307889">
    <property type="component" value="Chromosome 14"/>
</dbReference>
<reference evidence="1 2" key="1">
    <citation type="submission" date="2023-09" db="EMBL/GenBank/DDBJ databases">
        <title>Nesidiocoris tenuis whole genome shotgun sequence.</title>
        <authorList>
            <person name="Shibata T."/>
            <person name="Shimoda M."/>
            <person name="Kobayashi T."/>
            <person name="Uehara T."/>
        </authorList>
    </citation>
    <scope>NUCLEOTIDE SEQUENCE [LARGE SCALE GENOMIC DNA]</scope>
    <source>
        <strain evidence="1 2">Japan</strain>
    </source>
</reference>
<sequence length="123" mass="14232">MFNRDTDLLLMEKLRLLERLRTERDRDLGNGDRGDLDLIRVLLRDLLRGGLDLGRGEGEREYERERGVRERVLRRGGGRPPLFLPRSFSLIIRSNIVNGSSTTLLDGKMKKKIMKIEIIQLSS</sequence>
<evidence type="ECO:0000313" key="2">
    <source>
        <dbReference type="Proteomes" id="UP001307889"/>
    </source>
</evidence>
<accession>A0ABN7BH40</accession>
<keyword evidence="2" id="KW-1185">Reference proteome</keyword>
<evidence type="ECO:0000313" key="1">
    <source>
        <dbReference type="EMBL" id="BET02263.1"/>
    </source>
</evidence>